<reference evidence="1 2" key="1">
    <citation type="submission" date="2023-01" db="EMBL/GenBank/DDBJ databases">
        <title>Analysis of 21 Apiospora genomes using comparative genomics revels a genus with tremendous synthesis potential of carbohydrate active enzymes and secondary metabolites.</title>
        <authorList>
            <person name="Sorensen T."/>
        </authorList>
    </citation>
    <scope>NUCLEOTIDE SEQUENCE [LARGE SCALE GENOMIC DNA]</scope>
    <source>
        <strain evidence="1 2">CBS 20057</strain>
    </source>
</reference>
<name>A0ABR1RC57_9PEZI</name>
<gene>
    <name evidence="1" type="ORF">PG991_010709</name>
</gene>
<sequence length="107" mass="11700">MPLDKTKSQLVLVAFPAFIAQLPNPVSPVDGDDNSMRLWNATKFLKLAITRVHECFNETHAVTNLSPDDTQKVEVVIEDVLSLLDDLVDDAILPGRATLGVSISTSR</sequence>
<dbReference type="EMBL" id="JAQQWI010000016">
    <property type="protein sequence ID" value="KAK8008158.1"/>
    <property type="molecule type" value="Genomic_DNA"/>
</dbReference>
<protein>
    <submittedName>
        <fullName evidence="1">Uncharacterized protein</fullName>
    </submittedName>
</protein>
<comment type="caution">
    <text evidence="1">The sequence shown here is derived from an EMBL/GenBank/DDBJ whole genome shotgun (WGS) entry which is preliminary data.</text>
</comment>
<evidence type="ECO:0000313" key="1">
    <source>
        <dbReference type="EMBL" id="KAK8008158.1"/>
    </source>
</evidence>
<organism evidence="1 2">
    <name type="scientific">Apiospora marii</name>
    <dbReference type="NCBI Taxonomy" id="335849"/>
    <lineage>
        <taxon>Eukaryota</taxon>
        <taxon>Fungi</taxon>
        <taxon>Dikarya</taxon>
        <taxon>Ascomycota</taxon>
        <taxon>Pezizomycotina</taxon>
        <taxon>Sordariomycetes</taxon>
        <taxon>Xylariomycetidae</taxon>
        <taxon>Amphisphaeriales</taxon>
        <taxon>Apiosporaceae</taxon>
        <taxon>Apiospora</taxon>
    </lineage>
</organism>
<accession>A0ABR1RC57</accession>
<dbReference type="Proteomes" id="UP001396898">
    <property type="component" value="Unassembled WGS sequence"/>
</dbReference>
<evidence type="ECO:0000313" key="2">
    <source>
        <dbReference type="Proteomes" id="UP001396898"/>
    </source>
</evidence>
<proteinExistence type="predicted"/>
<keyword evidence="2" id="KW-1185">Reference proteome</keyword>